<evidence type="ECO:0000259" key="2">
    <source>
        <dbReference type="PROSITE" id="PS50003"/>
    </source>
</evidence>
<accession>A0A2C6JMT6</accession>
<evidence type="ECO:0000256" key="1">
    <source>
        <dbReference type="SAM" id="MobiDB-lite"/>
    </source>
</evidence>
<comment type="caution">
    <text evidence="3">The sequence shown here is derived from an EMBL/GenBank/DDBJ whole genome shotgun (WGS) entry which is preliminary data.</text>
</comment>
<dbReference type="SUPFAM" id="SSF50729">
    <property type="entry name" value="PH domain-like"/>
    <property type="match status" value="1"/>
</dbReference>
<sequence>LVAVKAATLAVFDEPTDEEPVVILRAHKVVTVRQSHEEFSFEIEYEIHPETVEYHYIKCEDEEEYDKWLYALMYAGIVKRSVQVAPVQVAGRLEEEPSPVSPDAITFVSSTGKSPTGKRIPYALEGA</sequence>
<dbReference type="AlphaFoldDB" id="A0A2C6JMT6"/>
<dbReference type="InterPro" id="IPR001849">
    <property type="entry name" value="PH_domain"/>
</dbReference>
<name>A0A2C6JMT6_9APIC</name>
<reference evidence="3 4" key="1">
    <citation type="journal article" date="2017" name="Int. J. Parasitol.">
        <title>The genome of the protozoan parasite Cystoisospora suis and a reverse vaccinology approach to identify vaccine candidates.</title>
        <authorList>
            <person name="Palmieri N."/>
            <person name="Shrestha A."/>
            <person name="Ruttkowski B."/>
            <person name="Beck T."/>
            <person name="Vogl C."/>
            <person name="Tomley F."/>
            <person name="Blake D.P."/>
            <person name="Joachim A."/>
        </authorList>
    </citation>
    <scope>NUCLEOTIDE SEQUENCE [LARGE SCALE GENOMIC DNA]</scope>
    <source>
        <strain evidence="3 4">Wien I</strain>
    </source>
</reference>
<keyword evidence="4" id="KW-1185">Reference proteome</keyword>
<proteinExistence type="predicted"/>
<organism evidence="3 4">
    <name type="scientific">Cystoisospora suis</name>
    <dbReference type="NCBI Taxonomy" id="483139"/>
    <lineage>
        <taxon>Eukaryota</taxon>
        <taxon>Sar</taxon>
        <taxon>Alveolata</taxon>
        <taxon>Apicomplexa</taxon>
        <taxon>Conoidasida</taxon>
        <taxon>Coccidia</taxon>
        <taxon>Eucoccidiorida</taxon>
        <taxon>Eimeriorina</taxon>
        <taxon>Sarcocystidae</taxon>
        <taxon>Cystoisospora</taxon>
    </lineage>
</organism>
<feature type="non-terminal residue" evidence="3">
    <location>
        <position position="1"/>
    </location>
</feature>
<dbReference type="VEuPathDB" id="ToxoDB:CSUI_008536"/>
<dbReference type="OrthoDB" id="360742at2759"/>
<dbReference type="InterPro" id="IPR011993">
    <property type="entry name" value="PH-like_dom_sf"/>
</dbReference>
<dbReference type="PROSITE" id="PS50003">
    <property type="entry name" value="PH_DOMAIN"/>
    <property type="match status" value="1"/>
</dbReference>
<dbReference type="Proteomes" id="UP000221165">
    <property type="component" value="Unassembled WGS sequence"/>
</dbReference>
<feature type="region of interest" description="Disordered" evidence="1">
    <location>
        <begin position="93"/>
        <end position="115"/>
    </location>
</feature>
<dbReference type="GeneID" id="94431876"/>
<dbReference type="Gene3D" id="2.30.29.30">
    <property type="entry name" value="Pleckstrin-homology domain (PH domain)/Phosphotyrosine-binding domain (PTB)"/>
    <property type="match status" value="1"/>
</dbReference>
<evidence type="ECO:0000313" key="4">
    <source>
        <dbReference type="Proteomes" id="UP000221165"/>
    </source>
</evidence>
<gene>
    <name evidence="3" type="ORF">CSUI_008536</name>
</gene>
<evidence type="ECO:0000313" key="3">
    <source>
        <dbReference type="EMBL" id="PHJ17641.1"/>
    </source>
</evidence>
<dbReference type="CDD" id="cd00821">
    <property type="entry name" value="PH"/>
    <property type="match status" value="1"/>
</dbReference>
<dbReference type="EMBL" id="MIGC01004801">
    <property type="protein sequence ID" value="PHJ17641.1"/>
    <property type="molecule type" value="Genomic_DNA"/>
</dbReference>
<dbReference type="RefSeq" id="XP_067919359.1">
    <property type="nucleotide sequence ID" value="XM_068068665.1"/>
</dbReference>
<protein>
    <recommendedName>
        <fullName evidence="2">PH domain-containing protein</fullName>
    </recommendedName>
</protein>
<feature type="domain" description="PH" evidence="2">
    <location>
        <begin position="1"/>
        <end position="77"/>
    </location>
</feature>